<comment type="subcellular location">
    <subcellularLocation>
        <location evidence="5">Cytoplasm</location>
    </subcellularLocation>
</comment>
<evidence type="ECO:0000259" key="6">
    <source>
        <dbReference type="PROSITE" id="PS51186"/>
    </source>
</evidence>
<accession>A0A317KSC9</accession>
<dbReference type="PANTHER" id="PTHR43420">
    <property type="entry name" value="ACETYLTRANSFERASE"/>
    <property type="match status" value="1"/>
</dbReference>
<dbReference type="OrthoDB" id="9794566at2"/>
<dbReference type="SUPFAM" id="SSF55729">
    <property type="entry name" value="Acyl-CoA N-acyltransferases (Nat)"/>
    <property type="match status" value="1"/>
</dbReference>
<keyword evidence="4" id="KW-0012">Acyltransferase</keyword>
<comment type="function">
    <text evidence="5">Acetylates the N-terminal alanine of ribosomal protein bS18.</text>
</comment>
<gene>
    <name evidence="7" type="primary">rimI</name>
    <name evidence="7" type="ORF">DLJ74_19070</name>
</gene>
<feature type="domain" description="N-acetyltransferase" evidence="6">
    <location>
        <begin position="4"/>
        <end position="148"/>
    </location>
</feature>
<dbReference type="GO" id="GO:0005737">
    <property type="term" value="C:cytoplasm"/>
    <property type="evidence" value="ECO:0007669"/>
    <property type="project" value="UniProtKB-SubCell"/>
</dbReference>
<dbReference type="PANTHER" id="PTHR43420:SF44">
    <property type="entry name" value="ACETYLTRANSFERASE YPEA"/>
    <property type="match status" value="1"/>
</dbReference>
<keyword evidence="8" id="KW-1185">Reference proteome</keyword>
<evidence type="ECO:0000256" key="3">
    <source>
        <dbReference type="ARBA" id="ARBA00022679"/>
    </source>
</evidence>
<evidence type="ECO:0000313" key="8">
    <source>
        <dbReference type="Proteomes" id="UP000245624"/>
    </source>
</evidence>
<protein>
    <recommendedName>
        <fullName evidence="5">[Ribosomal protein bS18]-alanine N-acetyltransferase</fullName>
        <ecNumber evidence="5">2.3.1.266</ecNumber>
    </recommendedName>
</protein>
<evidence type="ECO:0000256" key="2">
    <source>
        <dbReference type="ARBA" id="ARBA00022490"/>
    </source>
</evidence>
<dbReference type="Proteomes" id="UP000245624">
    <property type="component" value="Unassembled WGS sequence"/>
</dbReference>
<dbReference type="InterPro" id="IPR050680">
    <property type="entry name" value="YpeA/RimI_acetyltransf"/>
</dbReference>
<proteinExistence type="inferred from homology"/>
<evidence type="ECO:0000256" key="4">
    <source>
        <dbReference type="ARBA" id="ARBA00023315"/>
    </source>
</evidence>
<reference evidence="7 8" key="1">
    <citation type="submission" date="2018-05" db="EMBL/GenBank/DDBJ databases">
        <title>Genomic analysis of Gracilibacillus dipsosauri DD1 reveals novel features of a salt-tolerant amylase.</title>
        <authorList>
            <person name="Deutch C.E."/>
            <person name="Yang S."/>
        </authorList>
    </citation>
    <scope>NUCLEOTIDE SEQUENCE [LARGE SCALE GENOMIC DNA]</scope>
    <source>
        <strain evidence="7 8">DD1</strain>
    </source>
</reference>
<dbReference type="NCBIfam" id="TIGR01575">
    <property type="entry name" value="rimI"/>
    <property type="match status" value="1"/>
</dbReference>
<comment type="catalytic activity">
    <reaction evidence="5">
        <text>N-terminal L-alanyl-[ribosomal protein bS18] + acetyl-CoA = N-terminal N(alpha)-acetyl-L-alanyl-[ribosomal protein bS18] + CoA + H(+)</text>
        <dbReference type="Rhea" id="RHEA:43756"/>
        <dbReference type="Rhea" id="RHEA-COMP:10676"/>
        <dbReference type="Rhea" id="RHEA-COMP:10677"/>
        <dbReference type="ChEBI" id="CHEBI:15378"/>
        <dbReference type="ChEBI" id="CHEBI:57287"/>
        <dbReference type="ChEBI" id="CHEBI:57288"/>
        <dbReference type="ChEBI" id="CHEBI:64718"/>
        <dbReference type="ChEBI" id="CHEBI:83683"/>
        <dbReference type="EC" id="2.3.1.266"/>
    </reaction>
</comment>
<evidence type="ECO:0000256" key="5">
    <source>
        <dbReference type="RuleBase" id="RU363094"/>
    </source>
</evidence>
<keyword evidence="2 5" id="KW-0963">Cytoplasm</keyword>
<dbReference type="InterPro" id="IPR000182">
    <property type="entry name" value="GNAT_dom"/>
</dbReference>
<dbReference type="InterPro" id="IPR006464">
    <property type="entry name" value="AcTrfase_RimI/Ard1"/>
</dbReference>
<dbReference type="GO" id="GO:0008999">
    <property type="term" value="F:protein-N-terminal-alanine acetyltransferase activity"/>
    <property type="evidence" value="ECO:0007669"/>
    <property type="project" value="UniProtKB-EC"/>
</dbReference>
<dbReference type="InterPro" id="IPR016181">
    <property type="entry name" value="Acyl_CoA_acyltransferase"/>
</dbReference>
<evidence type="ECO:0000256" key="1">
    <source>
        <dbReference type="ARBA" id="ARBA00005395"/>
    </source>
</evidence>
<comment type="similarity">
    <text evidence="1 5">Belongs to the acetyltransferase family. RimI subfamily.</text>
</comment>
<keyword evidence="3 7" id="KW-0808">Transferase</keyword>
<evidence type="ECO:0000313" key="7">
    <source>
        <dbReference type="EMBL" id="PWU66531.1"/>
    </source>
</evidence>
<comment type="caution">
    <text evidence="7">The sequence shown here is derived from an EMBL/GenBank/DDBJ whole genome shotgun (WGS) entry which is preliminary data.</text>
</comment>
<dbReference type="AlphaFoldDB" id="A0A317KSC9"/>
<sequence length="148" mass="16914">MSKILFRKMTVADIEAVSKIDQASFSIPWPKHIYYDEMNTNQYAQYFVATVDDEIVGFCGSWMVLDEAQITNIAIDPTYRGRGYGEGLFQHVINYAIASGIKRLSLEVRVSNLIAQQMYKKFGLVPGGIRKNYYTDNQEDALVLWVNL</sequence>
<dbReference type="Pfam" id="PF00583">
    <property type="entry name" value="Acetyltransf_1"/>
    <property type="match status" value="1"/>
</dbReference>
<organism evidence="7 8">
    <name type="scientific">Gracilibacillus dipsosauri</name>
    <dbReference type="NCBI Taxonomy" id="178340"/>
    <lineage>
        <taxon>Bacteria</taxon>
        <taxon>Bacillati</taxon>
        <taxon>Bacillota</taxon>
        <taxon>Bacilli</taxon>
        <taxon>Bacillales</taxon>
        <taxon>Bacillaceae</taxon>
        <taxon>Gracilibacillus</taxon>
    </lineage>
</organism>
<dbReference type="CDD" id="cd04301">
    <property type="entry name" value="NAT_SF"/>
    <property type="match status" value="1"/>
</dbReference>
<dbReference type="RefSeq" id="WP_054861147.1">
    <property type="nucleotide sequence ID" value="NZ_JAJUIE010000071.1"/>
</dbReference>
<dbReference type="EC" id="2.3.1.266" evidence="5"/>
<dbReference type="EMBL" id="QGTD01000021">
    <property type="protein sequence ID" value="PWU66531.1"/>
    <property type="molecule type" value="Genomic_DNA"/>
</dbReference>
<name>A0A317KSC9_9BACI</name>
<dbReference type="PROSITE" id="PS51186">
    <property type="entry name" value="GNAT"/>
    <property type="match status" value="1"/>
</dbReference>
<dbReference type="Gene3D" id="3.40.630.30">
    <property type="match status" value="1"/>
</dbReference>